<dbReference type="CDD" id="cd12797">
    <property type="entry name" value="M23_peptidase"/>
    <property type="match status" value="1"/>
</dbReference>
<feature type="domain" description="LysM" evidence="2">
    <location>
        <begin position="383"/>
        <end position="427"/>
    </location>
</feature>
<evidence type="ECO:0000256" key="1">
    <source>
        <dbReference type="ARBA" id="ARBA00038420"/>
    </source>
</evidence>
<proteinExistence type="inferred from homology"/>
<dbReference type="Proteomes" id="UP001596492">
    <property type="component" value="Unassembled WGS sequence"/>
</dbReference>
<dbReference type="InterPro" id="IPR016047">
    <property type="entry name" value="M23ase_b-sheet_dom"/>
</dbReference>
<dbReference type="SUPFAM" id="SSF51261">
    <property type="entry name" value="Duplicated hybrid motif"/>
    <property type="match status" value="1"/>
</dbReference>
<dbReference type="CDD" id="cd00118">
    <property type="entry name" value="LysM"/>
    <property type="match status" value="1"/>
</dbReference>
<keyword evidence="4" id="KW-1185">Reference proteome</keyword>
<dbReference type="Pfam" id="PF01476">
    <property type="entry name" value="LysM"/>
    <property type="match status" value="2"/>
</dbReference>
<dbReference type="InterPro" id="IPR050570">
    <property type="entry name" value="Cell_wall_metabolism_enzyme"/>
</dbReference>
<gene>
    <name evidence="3" type="ORF">ACFQS8_01355</name>
</gene>
<accession>A0ABW2IHF5</accession>
<dbReference type="InterPro" id="IPR036779">
    <property type="entry name" value="LysM_dom_sf"/>
</dbReference>
<dbReference type="Pfam" id="PF01551">
    <property type="entry name" value="Peptidase_M23"/>
    <property type="match status" value="1"/>
</dbReference>
<comment type="similarity">
    <text evidence="1">Belongs to the E.coli NlpD/Haemophilus LppB family.</text>
</comment>
<dbReference type="InterPro" id="IPR018392">
    <property type="entry name" value="LysM"/>
</dbReference>
<reference evidence="4" key="1">
    <citation type="journal article" date="2019" name="Int. J. Syst. Evol. Microbiol.">
        <title>The Global Catalogue of Microorganisms (GCM) 10K type strain sequencing project: providing services to taxonomists for standard genome sequencing and annotation.</title>
        <authorList>
            <consortium name="The Broad Institute Genomics Platform"/>
            <consortium name="The Broad Institute Genome Sequencing Center for Infectious Disease"/>
            <person name="Wu L."/>
            <person name="Ma J."/>
        </authorList>
    </citation>
    <scope>NUCLEOTIDE SEQUENCE [LARGE SCALE GENOMIC DNA]</scope>
    <source>
        <strain evidence="4">CCUG 51308</strain>
    </source>
</reference>
<evidence type="ECO:0000313" key="3">
    <source>
        <dbReference type="EMBL" id="MFC7290250.1"/>
    </source>
</evidence>
<sequence>MSGEKLVSARHVLTISFAIIVATAGQAVSSAWAQSKESAPVEFKTASQYSQYRVPEVAESAPVIQGDARVQPNVQYYENVARASEQEKLQRQAAQAAQQQADFIAQQRQYQNAQLHEQARLQALQSQSVTQQGAPINYGQAQTQPYAQQDMSQVGNGFSDTFVDAPPRTTQRQVFQGQYANPASANQGYGTQQPPAAQGYSAPIPHGYQEHTVNGAGAEVRPNIAHSANTYPSASKQAIALPDMSQPIGADGNFLRSGVSASSNIGQAGAVGLTSHVGNTSVMGAPTVVTGATALTTRAGYGVSDQSKKLFSNKKIENHYAAPAYANSTPQPLGAAIEILPGDTLFRISERYRVALRALVETNQLQPPFELEVGSFIHLPPPNIHVVEAGETLYAISRRYNVDTRSLANMNGLPKPWTIHPNDQILLPSLARDSMASEATAIASSNARVKAMNGKEGPPVRAFAHGHEGKTTGPVVLANVGKLATDPAKQAADTQELGRFDETPVVQPLPVSADIDLPGNSRGFLWPVEGNVVANFGANAKGLKNDGVNIGAAKGAPIKAAADGYVVYAGNELPGFGFLVLINHGDGWVSAYAHANDLLVEEGQAIRQGQIIAKVGDTGSVDTPQLHFQLRKGKSPLDPTGHLSPKRAI</sequence>
<dbReference type="SUPFAM" id="SSF54106">
    <property type="entry name" value="LysM domain"/>
    <property type="match status" value="1"/>
</dbReference>
<evidence type="ECO:0000259" key="2">
    <source>
        <dbReference type="PROSITE" id="PS51782"/>
    </source>
</evidence>
<protein>
    <submittedName>
        <fullName evidence="3">Peptidoglycan DD-metalloendopeptidase family protein</fullName>
    </submittedName>
</protein>
<comment type="caution">
    <text evidence="3">The sequence shown here is derived from an EMBL/GenBank/DDBJ whole genome shotgun (WGS) entry which is preliminary data.</text>
</comment>
<dbReference type="PANTHER" id="PTHR21666">
    <property type="entry name" value="PEPTIDASE-RELATED"/>
    <property type="match status" value="1"/>
</dbReference>
<evidence type="ECO:0000313" key="4">
    <source>
        <dbReference type="Proteomes" id="UP001596492"/>
    </source>
</evidence>
<dbReference type="EMBL" id="JBHTBR010000002">
    <property type="protein sequence ID" value="MFC7290250.1"/>
    <property type="molecule type" value="Genomic_DNA"/>
</dbReference>
<dbReference type="InterPro" id="IPR011055">
    <property type="entry name" value="Dup_hybrid_motif"/>
</dbReference>
<name>A0ABW2IHF5_9PROT</name>
<dbReference type="PANTHER" id="PTHR21666:SF263">
    <property type="entry name" value="MUREIN HYDROLASE ACTIVATOR NLPD"/>
    <property type="match status" value="1"/>
</dbReference>
<dbReference type="Gene3D" id="2.70.70.10">
    <property type="entry name" value="Glucose Permease (Domain IIA)"/>
    <property type="match status" value="1"/>
</dbReference>
<organism evidence="3 4">
    <name type="scientific">Hirschia litorea</name>
    <dbReference type="NCBI Taxonomy" id="1199156"/>
    <lineage>
        <taxon>Bacteria</taxon>
        <taxon>Pseudomonadati</taxon>
        <taxon>Pseudomonadota</taxon>
        <taxon>Alphaproteobacteria</taxon>
        <taxon>Hyphomonadales</taxon>
        <taxon>Hyphomonadaceae</taxon>
        <taxon>Hirschia</taxon>
    </lineage>
</organism>
<dbReference type="PROSITE" id="PS51782">
    <property type="entry name" value="LYSM"/>
    <property type="match status" value="1"/>
</dbReference>
<dbReference type="SMART" id="SM00257">
    <property type="entry name" value="LysM"/>
    <property type="match status" value="2"/>
</dbReference>
<dbReference type="Gene3D" id="3.10.350.10">
    <property type="entry name" value="LysM domain"/>
    <property type="match status" value="2"/>
</dbReference>
<dbReference type="RefSeq" id="WP_382164985.1">
    <property type="nucleotide sequence ID" value="NZ_JBHTBR010000002.1"/>
</dbReference>